<gene>
    <name evidence="3" type="ORF">CV019_04385</name>
    <name evidence="2" type="ORF">RO950_02615</name>
</gene>
<dbReference type="RefSeq" id="WP_011274548.1">
    <property type="nucleotide sequence ID" value="NZ_BKAY01000005.1"/>
</dbReference>
<feature type="transmembrane region" description="Helical" evidence="1">
    <location>
        <begin position="146"/>
        <end position="166"/>
    </location>
</feature>
<feature type="transmembrane region" description="Helical" evidence="1">
    <location>
        <begin position="37"/>
        <end position="55"/>
    </location>
</feature>
<dbReference type="EMBL" id="PGWX01000235">
    <property type="protein sequence ID" value="PPJ76038.1"/>
    <property type="molecule type" value="Genomic_DNA"/>
</dbReference>
<dbReference type="PANTHER" id="PTHR34989:SF1">
    <property type="entry name" value="PROTEIN HDED"/>
    <property type="match status" value="1"/>
</dbReference>
<dbReference type="Pfam" id="PF03729">
    <property type="entry name" value="DUF308"/>
    <property type="match status" value="2"/>
</dbReference>
<reference evidence="2 5" key="2">
    <citation type="submission" date="2023-08" db="EMBL/GenBank/DDBJ databases">
        <title>Genomic surveillance of Staphylococcus haemolyticus neonatal outbreak in southern France.</title>
        <authorList>
            <person name="Magnan C."/>
            <person name="Morsli M."/>
            <person name="Thiery B."/>
            <person name="Salipante F."/>
            <person name="Attar J."/>
            <person name="Massimo D.M."/>
            <person name="Ory J."/>
            <person name="Pantel A."/>
            <person name="Lavigne J.-P."/>
        </authorList>
    </citation>
    <scope>NUCLEOTIDE SEQUENCE [LARGE SCALE GENOMIC DNA]</scope>
    <source>
        <strain evidence="2 5">NSH026</strain>
    </source>
</reference>
<feature type="transmembrane region" description="Helical" evidence="1">
    <location>
        <begin position="67"/>
        <end position="88"/>
    </location>
</feature>
<dbReference type="EMBL" id="JAVSOO010000004">
    <property type="protein sequence ID" value="MDT4285915.1"/>
    <property type="molecule type" value="Genomic_DNA"/>
</dbReference>
<dbReference type="InterPro" id="IPR005325">
    <property type="entry name" value="DUF308_memb"/>
</dbReference>
<sequence>MAQDNGKLKWSSLIMGTLLLIVAVIIFSYPVKNFYTLTWLIGLFILINGVIQLLFRRAARALAGSGSGLIVVIGIIDIIFGLLVIFNVGASSTFFIFMFAAWFIVSSIIGLMTISKQSRLKGLSIIVNVLGLLLGIILLFNPMMGMILVSTMIAITFAILGVTYVIDGLA</sequence>
<dbReference type="InterPro" id="IPR052712">
    <property type="entry name" value="Acid_resist_chaperone_HdeD"/>
</dbReference>
<evidence type="ECO:0000313" key="5">
    <source>
        <dbReference type="Proteomes" id="UP001269271"/>
    </source>
</evidence>
<keyword evidence="1" id="KW-1133">Transmembrane helix</keyword>
<dbReference type="GeneID" id="93779655"/>
<dbReference type="STRING" id="1283.ShL2_00143"/>
<keyword evidence="1" id="KW-0472">Membrane</keyword>
<evidence type="ECO:0000313" key="2">
    <source>
        <dbReference type="EMBL" id="MDT4285915.1"/>
    </source>
</evidence>
<dbReference type="KEGG" id="shh:ShL2_00143"/>
<evidence type="ECO:0000313" key="3">
    <source>
        <dbReference type="EMBL" id="PPJ76038.1"/>
    </source>
</evidence>
<accession>A0A2A1KCY9</accession>
<reference evidence="3 4" key="1">
    <citation type="submission" date="2017-11" db="EMBL/GenBank/DDBJ databases">
        <authorList>
            <person name="Founou R.C."/>
            <person name="Founou L."/>
            <person name="Allam M."/>
            <person name="Ismail A."/>
            <person name="Essack S.Y."/>
        </authorList>
    </citation>
    <scope>NUCLEOTIDE SEQUENCE [LARGE SCALE GENOMIC DNA]</scope>
    <source>
        <strain evidence="3 4">G811N2B1</strain>
    </source>
</reference>
<feature type="transmembrane region" description="Helical" evidence="1">
    <location>
        <begin position="12"/>
        <end position="31"/>
    </location>
</feature>
<proteinExistence type="predicted"/>
<keyword evidence="5" id="KW-1185">Reference proteome</keyword>
<comment type="caution">
    <text evidence="3">The sequence shown here is derived from an EMBL/GenBank/DDBJ whole genome shotgun (WGS) entry which is preliminary data.</text>
</comment>
<evidence type="ECO:0000256" key="1">
    <source>
        <dbReference type="SAM" id="Phobius"/>
    </source>
</evidence>
<dbReference type="OMA" id="LFAIWFF"/>
<feature type="transmembrane region" description="Helical" evidence="1">
    <location>
        <begin position="94"/>
        <end position="115"/>
    </location>
</feature>
<keyword evidence="1" id="KW-0812">Transmembrane</keyword>
<organism evidence="3 4">
    <name type="scientific">Staphylococcus haemolyticus</name>
    <dbReference type="NCBI Taxonomy" id="1283"/>
    <lineage>
        <taxon>Bacteria</taxon>
        <taxon>Bacillati</taxon>
        <taxon>Bacillota</taxon>
        <taxon>Bacilli</taxon>
        <taxon>Bacillales</taxon>
        <taxon>Staphylococcaceae</taxon>
        <taxon>Staphylococcus</taxon>
    </lineage>
</organism>
<dbReference type="Proteomes" id="UP001269271">
    <property type="component" value="Unassembled WGS sequence"/>
</dbReference>
<name>A0A2A1KCY9_STAHA</name>
<dbReference type="Proteomes" id="UP000238153">
    <property type="component" value="Unassembled WGS sequence"/>
</dbReference>
<dbReference type="GO" id="GO:0005886">
    <property type="term" value="C:plasma membrane"/>
    <property type="evidence" value="ECO:0007669"/>
    <property type="project" value="TreeGrafter"/>
</dbReference>
<dbReference type="PANTHER" id="PTHR34989">
    <property type="entry name" value="PROTEIN HDED"/>
    <property type="match status" value="1"/>
</dbReference>
<feature type="transmembrane region" description="Helical" evidence="1">
    <location>
        <begin position="122"/>
        <end position="140"/>
    </location>
</feature>
<protein>
    <submittedName>
        <fullName evidence="2">DUF308 domain-containing protein</fullName>
    </submittedName>
</protein>
<evidence type="ECO:0000313" key="4">
    <source>
        <dbReference type="Proteomes" id="UP000238153"/>
    </source>
</evidence>
<dbReference type="AlphaFoldDB" id="A0A2A1KCY9"/>